<dbReference type="OrthoDB" id="9764467at2"/>
<feature type="domain" description="YhaN AAA" evidence="3">
    <location>
        <begin position="3"/>
        <end position="204"/>
    </location>
</feature>
<dbReference type="PANTHER" id="PTHR41259">
    <property type="entry name" value="DOUBLE-STRAND BREAK REPAIR RAD50 ATPASE, PUTATIVE-RELATED"/>
    <property type="match status" value="1"/>
</dbReference>
<dbReference type="InterPro" id="IPR027417">
    <property type="entry name" value="P-loop_NTPase"/>
</dbReference>
<keyword evidence="5" id="KW-1185">Reference proteome</keyword>
<dbReference type="EMBL" id="NGKC01000007">
    <property type="protein sequence ID" value="RSU11818.1"/>
    <property type="molecule type" value="Genomic_DNA"/>
</dbReference>
<sequence length="899" mass="103843">MTMRLTRIEIYGFGKWQNQHFEIDTPCLLVFGSNESGKSTLYHFIRAMLFGFPKKRDKIRDFTPAAGVLFGGRLTCRHAVHGELIIERVREKNNGKSVVYLGDQRIVGDDFLEQLLAPLTQTVFDQVFSFQQEQLGDVVHLNEEVLQRTLLSVGLTGTRRLEMAEADFFKQRQEIYKPAGRKPLLNQELSRLAELEAQISVKEAQIQDYQLLLERKAQHHQQLERLAEAADLLADELAQKEKQQQHWPLFQEYRAISRQLDTAVVYEAEREAVERLYRDWQYLQAEEQRLLHEQMQQTDLSQSGAFSFYLAHEAQFEQLAASVPHVEKLSLYQAHLEEQLQETAREMADLAARYQIDETADPTPLSVHDEQAIQHLSGEEERVSQRLAAIQREKETQLSDIAQLEQQLADTEKKLGKLPLPYPAVVLAGVLVIVLAAVGVLTAQLWLAAAAIVLAGVGFGSFLLGSGKRQLAAKEIYRTQLSQMDVLQDRHRVLEREQEECEREQQTQQQKKIQLAETFGFNQESSLRDWLIQLPGRTRMQQLLVKQQSLTNQLTANNQQLEQSRLAVSFAEKWIQIANLPILDAYGRVKSFVEEQQQLKQTKLAGTAEDHNREQLSRLARNKTEKEHDLSLVMKQAEIKRFEDIPAWLEEQQQLQDKQRRREELLLILDGLFDFQTSYEAAELAAQIAACHKKTARIREQVKQEQSAYHEVGYALRQIEQDGTLDELYQKKASQLDVTEELSRDWLSYRFAERLTQDVFQYLSDQQLPALLATAGSFFNTLTLSRYDKLLIDGQQLAVRDAQQRTFGIRQLSTGVQDQLYIAFRLAFVHLHHDHYPSPMIIDDGWLHFDEDRKKAFHSLLVQLSSRIQIICLSSDMAMKRLFEQSDGRILRLNEEEKE</sequence>
<accession>A0A430AUT0</accession>
<evidence type="ECO:0000256" key="2">
    <source>
        <dbReference type="SAM" id="Phobius"/>
    </source>
</evidence>
<feature type="coiled-coil region" evidence="1">
    <location>
        <begin position="185"/>
        <end position="243"/>
    </location>
</feature>
<evidence type="ECO:0000313" key="4">
    <source>
        <dbReference type="EMBL" id="RSU11818.1"/>
    </source>
</evidence>
<organism evidence="4 5">
    <name type="scientific">Vagococcus acidifermentans</name>
    <dbReference type="NCBI Taxonomy" id="564710"/>
    <lineage>
        <taxon>Bacteria</taxon>
        <taxon>Bacillati</taxon>
        <taxon>Bacillota</taxon>
        <taxon>Bacilli</taxon>
        <taxon>Lactobacillales</taxon>
        <taxon>Enterococcaceae</taxon>
        <taxon>Vagococcus</taxon>
    </lineage>
</organism>
<feature type="transmembrane region" description="Helical" evidence="2">
    <location>
        <begin position="445"/>
        <end position="464"/>
    </location>
</feature>
<evidence type="ECO:0000256" key="1">
    <source>
        <dbReference type="SAM" id="Coils"/>
    </source>
</evidence>
<protein>
    <recommendedName>
        <fullName evidence="3">YhaN AAA domain-containing protein</fullName>
    </recommendedName>
</protein>
<dbReference type="InterPro" id="IPR038734">
    <property type="entry name" value="YhaN_AAA"/>
</dbReference>
<dbReference type="PANTHER" id="PTHR41259:SF1">
    <property type="entry name" value="DOUBLE-STRAND BREAK REPAIR RAD50 ATPASE, PUTATIVE-RELATED"/>
    <property type="match status" value="1"/>
</dbReference>
<dbReference type="SUPFAM" id="SSF52540">
    <property type="entry name" value="P-loop containing nucleoside triphosphate hydrolases"/>
    <property type="match status" value="1"/>
</dbReference>
<dbReference type="Pfam" id="PF13514">
    <property type="entry name" value="AAA_27"/>
    <property type="match status" value="1"/>
</dbReference>
<feature type="coiled-coil region" evidence="1">
    <location>
        <begin position="333"/>
        <end position="414"/>
    </location>
</feature>
<keyword evidence="2" id="KW-0472">Membrane</keyword>
<evidence type="ECO:0000313" key="5">
    <source>
        <dbReference type="Proteomes" id="UP000286773"/>
    </source>
</evidence>
<feature type="coiled-coil region" evidence="1">
    <location>
        <begin position="484"/>
        <end position="514"/>
    </location>
</feature>
<comment type="caution">
    <text evidence="4">The sequence shown here is derived from an EMBL/GenBank/DDBJ whole genome shotgun (WGS) entry which is preliminary data.</text>
</comment>
<dbReference type="Gene3D" id="3.40.50.300">
    <property type="entry name" value="P-loop containing nucleotide triphosphate hydrolases"/>
    <property type="match status" value="2"/>
</dbReference>
<dbReference type="AlphaFoldDB" id="A0A430AUT0"/>
<keyword evidence="2" id="KW-0812">Transmembrane</keyword>
<dbReference type="Proteomes" id="UP000286773">
    <property type="component" value="Unassembled WGS sequence"/>
</dbReference>
<proteinExistence type="predicted"/>
<evidence type="ECO:0000259" key="3">
    <source>
        <dbReference type="Pfam" id="PF13514"/>
    </source>
</evidence>
<gene>
    <name evidence="4" type="ORF">CBF27_07620</name>
</gene>
<keyword evidence="1" id="KW-0175">Coiled coil</keyword>
<feature type="transmembrane region" description="Helical" evidence="2">
    <location>
        <begin position="420"/>
        <end position="439"/>
    </location>
</feature>
<reference evidence="4 5" key="1">
    <citation type="submission" date="2017-05" db="EMBL/GenBank/DDBJ databases">
        <title>Vagococcus spp. assemblies.</title>
        <authorList>
            <person name="Gulvik C.A."/>
        </authorList>
    </citation>
    <scope>NUCLEOTIDE SEQUENCE [LARGE SCALE GENOMIC DNA]</scope>
    <source>
        <strain evidence="4 5">LMG 24798</strain>
    </source>
</reference>
<name>A0A430AUT0_9ENTE</name>
<keyword evidence="2" id="KW-1133">Transmembrane helix</keyword>